<dbReference type="Proteomes" id="UP001211907">
    <property type="component" value="Unassembled WGS sequence"/>
</dbReference>
<keyword evidence="5" id="KW-0479">Metal-binding</keyword>
<dbReference type="GO" id="GO:0005524">
    <property type="term" value="F:ATP binding"/>
    <property type="evidence" value="ECO:0007669"/>
    <property type="project" value="UniProtKB-KW"/>
</dbReference>
<feature type="transmembrane region" description="Helical" evidence="13">
    <location>
        <begin position="1181"/>
        <end position="1204"/>
    </location>
</feature>
<keyword evidence="11" id="KW-0456">Lyase</keyword>
<evidence type="ECO:0000256" key="5">
    <source>
        <dbReference type="ARBA" id="ARBA00022723"/>
    </source>
</evidence>
<keyword evidence="4 13" id="KW-0812">Transmembrane</keyword>
<feature type="transmembrane region" description="Helical" evidence="13">
    <location>
        <begin position="339"/>
        <end position="355"/>
    </location>
</feature>
<dbReference type="GO" id="GO:0004016">
    <property type="term" value="F:adenylate cyclase activity"/>
    <property type="evidence" value="ECO:0007669"/>
    <property type="project" value="UniProtKB-EC"/>
</dbReference>
<feature type="compositionally biased region" description="Polar residues" evidence="12">
    <location>
        <begin position="16"/>
        <end position="32"/>
    </location>
</feature>
<reference evidence="15" key="1">
    <citation type="submission" date="2020-05" db="EMBL/GenBank/DDBJ databases">
        <title>Phylogenomic resolution of chytrid fungi.</title>
        <authorList>
            <person name="Stajich J.E."/>
            <person name="Amses K."/>
            <person name="Simmons R."/>
            <person name="Seto K."/>
            <person name="Myers J."/>
            <person name="Bonds A."/>
            <person name="Quandt C.A."/>
            <person name="Barry K."/>
            <person name="Liu P."/>
            <person name="Grigoriev I."/>
            <person name="Longcore J.E."/>
            <person name="James T.Y."/>
        </authorList>
    </citation>
    <scope>NUCLEOTIDE SEQUENCE</scope>
    <source>
        <strain evidence="15">JEL0513</strain>
    </source>
</reference>
<protein>
    <recommendedName>
        <fullName evidence="3">adenylate cyclase</fullName>
        <ecNumber evidence="3">4.6.1.1</ecNumber>
    </recommendedName>
</protein>
<feature type="transmembrane region" description="Helical" evidence="13">
    <location>
        <begin position="1210"/>
        <end position="1233"/>
    </location>
</feature>
<dbReference type="CDD" id="cd07302">
    <property type="entry name" value="CHD"/>
    <property type="match status" value="2"/>
</dbReference>
<evidence type="ECO:0000256" key="8">
    <source>
        <dbReference type="ARBA" id="ARBA00022842"/>
    </source>
</evidence>
<feature type="transmembrane region" description="Helical" evidence="13">
    <location>
        <begin position="392"/>
        <end position="410"/>
    </location>
</feature>
<dbReference type="InterPro" id="IPR029787">
    <property type="entry name" value="Nucleotide_cyclase"/>
</dbReference>
<feature type="region of interest" description="Disordered" evidence="12">
    <location>
        <begin position="45"/>
        <end position="66"/>
    </location>
</feature>
<evidence type="ECO:0000256" key="9">
    <source>
        <dbReference type="ARBA" id="ARBA00022989"/>
    </source>
</evidence>
<proteinExistence type="predicted"/>
<keyword evidence="16" id="KW-1185">Reference proteome</keyword>
<feature type="transmembrane region" description="Helical" evidence="13">
    <location>
        <begin position="361"/>
        <end position="380"/>
    </location>
</feature>
<dbReference type="Gene3D" id="3.30.70.1230">
    <property type="entry name" value="Nucleotide cyclase"/>
    <property type="match status" value="2"/>
</dbReference>
<feature type="transmembrane region" description="Helical" evidence="13">
    <location>
        <begin position="1240"/>
        <end position="1267"/>
    </location>
</feature>
<evidence type="ECO:0000256" key="11">
    <source>
        <dbReference type="ARBA" id="ARBA00023239"/>
    </source>
</evidence>
<dbReference type="PANTHER" id="PTHR45627">
    <property type="entry name" value="ADENYLATE CYCLASE TYPE 1"/>
    <property type="match status" value="1"/>
</dbReference>
<evidence type="ECO:0000256" key="3">
    <source>
        <dbReference type="ARBA" id="ARBA00012201"/>
    </source>
</evidence>
<dbReference type="EC" id="4.6.1.1" evidence="3"/>
<feature type="compositionally biased region" description="Polar residues" evidence="12">
    <location>
        <begin position="659"/>
        <end position="675"/>
    </location>
</feature>
<evidence type="ECO:0000256" key="4">
    <source>
        <dbReference type="ARBA" id="ARBA00022692"/>
    </source>
</evidence>
<keyword evidence="7" id="KW-0067">ATP-binding</keyword>
<dbReference type="Pfam" id="PF00211">
    <property type="entry name" value="Guanylate_cyc"/>
    <property type="match status" value="2"/>
</dbReference>
<evidence type="ECO:0000256" key="12">
    <source>
        <dbReference type="SAM" id="MobiDB-lite"/>
    </source>
</evidence>
<feature type="transmembrane region" description="Helical" evidence="13">
    <location>
        <begin position="1145"/>
        <end position="1169"/>
    </location>
</feature>
<feature type="transmembrane region" description="Helical" evidence="13">
    <location>
        <begin position="300"/>
        <end position="319"/>
    </location>
</feature>
<comment type="subcellular location">
    <subcellularLocation>
        <location evidence="2">Membrane</location>
        <topology evidence="2">Multi-pass membrane protein</topology>
    </subcellularLocation>
</comment>
<dbReference type="GO" id="GO:0007189">
    <property type="term" value="P:adenylate cyclase-activating G protein-coupled receptor signaling pathway"/>
    <property type="evidence" value="ECO:0007669"/>
    <property type="project" value="TreeGrafter"/>
</dbReference>
<dbReference type="InterPro" id="IPR001054">
    <property type="entry name" value="A/G_cyclase"/>
</dbReference>
<name>A0AAD5XJM1_9FUNG</name>
<feature type="region of interest" description="Disordered" evidence="12">
    <location>
        <begin position="1"/>
        <end position="32"/>
    </location>
</feature>
<evidence type="ECO:0000256" key="1">
    <source>
        <dbReference type="ARBA" id="ARBA00001593"/>
    </source>
</evidence>
<dbReference type="SUPFAM" id="SSF55073">
    <property type="entry name" value="Nucleotide cyclase"/>
    <property type="match status" value="2"/>
</dbReference>
<dbReference type="SMART" id="SM00044">
    <property type="entry name" value="CYCc"/>
    <property type="match status" value="2"/>
</dbReference>
<comment type="catalytic activity">
    <reaction evidence="1">
        <text>ATP = 3',5'-cyclic AMP + diphosphate</text>
        <dbReference type="Rhea" id="RHEA:15389"/>
        <dbReference type="ChEBI" id="CHEBI:30616"/>
        <dbReference type="ChEBI" id="CHEBI:33019"/>
        <dbReference type="ChEBI" id="CHEBI:58165"/>
        <dbReference type="EC" id="4.6.1.1"/>
    </reaction>
</comment>
<keyword evidence="6" id="KW-0547">Nucleotide-binding</keyword>
<evidence type="ECO:0000256" key="6">
    <source>
        <dbReference type="ARBA" id="ARBA00022741"/>
    </source>
</evidence>
<evidence type="ECO:0000256" key="10">
    <source>
        <dbReference type="ARBA" id="ARBA00023136"/>
    </source>
</evidence>
<sequence length="1516" mass="168066">MSTTRKTLPPLRIVPQKNQSPEVSDPTPQTATFIPVEPRTYAISSSEIKTVDPPSDKLLPSTSNSSSNTIDIPAIAVKPQIDTWTVKHVYPERKGKPLKTEGKVEYSPVIPLRDTTPSLLKADATSPFWSQLFVTPQNPKPPPVTPMPSSPPLKLVEKTAKNAIVGLNWIEFFFASIFAFICATYEVPLKIVDSPTTILSSETLNENSSSKQVDWNTLSENVPSKNSERMLMDTDFDSFGEYISPLLVFKSAELENEYRYSVLLPSLIIHYRIAAIVIGILALVQVISSSLSQNTGSGNWITAIYSAILVLSASIIFLATWKKGKIIAANYHKHLSMRIFMWITFLIGTCLYMTFDFSNGNTPGTVVGSIGNTMLFVIFLTSGVSGKFVKHLFSFLAVLSIVCAKMYLIYNQLNGGVYSWPSILIYFLPILASCLLGLDVMYLGDKDRRMKLLNSKIINARLKGLQDGSQKTEYLLSLTLPPMIVAKLKEVGTGNFDLIAERFDLSSTINSKMLIVGGLDKGDEVDHLLELIDMALVFRSLFKDEVTYNVDGGNEGSLKIKLQIAMGISIGPLVAGIVGKKTFCYEVYGDVVNTASRMLSIAKGGQIIVTSQVWERVESEYNGVFIGEREVKGKGLMRVYSIESSRLSEKIAQHKRSLSENSPAPNNNDSTNSLKNSGINSLEYVAEDDVPSDLIALGESFQRRATRENVNHQALRASFSTGKPERKINTSILNSVAAANNVTPAPLIFSEESLVPAQKQTMRRRYSAAIIATATAVREDSIGNANTSISSSIAALPTILKSTLRKSQGTRRQSEGFRARESGPLVINVFNSHSDELNFESQTNSISITIDDEVNRRPSVKSVAFKIESPDDDQEKLVAPLSLAPNLSASNLGLGSSKDHLQRRWSKLIFTKETDLDLPRRTSPGHSRRSSYVRPKQLDVKQDEGLSSELIIKQITSATNIAQPRMSIASAKTWHNDSTALSYEKLESKSNLSASDINAQNAIMKLSTDSLSDSIHQLSEVKKKVSQVSRTPRFKYILILTALATVGGYKEELSNEERAVLEHTGTLKFLMDDHCMDIVSNSMSPFLKFISSELENRYIFDTNDKMGQKFWNFSVKGMTCEAIVICVAMISIYSVENTTLEASNAAYPLIIITVLTIGSQFLITAVTTVPARTVLGPSTMLVLGIWSVITFVTIVIIASIPFIGLDKYPYLLSFVLPQFPIIHTFLLDGITFFNKFTINFTVAFGFLILNSNMDLCYGPLLMLFPYFSIFHMKETTVKSEYLMQLIATTQANLVKEESEKSKNVLTTILPKRIILRLLENPDTMFYEEFTMATVLHMDIAGFTAMSAKLEPLDIVKIFNNLFTFFDHLIQDFHLEKITTIGDAYVASSNLSSNSQDPRTSAISVCVVGLKMQSFVVNQVNETYLMKSKHKQVISMRIGINSGPCYGAIMGGDQNFRYDLMGDTVTNAEKIQEHCELAEVYISEATFNMVGNYHAFKTEIRDVQVGGQKVYILKSEQ</sequence>
<feature type="transmembrane region" description="Helical" evidence="13">
    <location>
        <begin position="1113"/>
        <end position="1133"/>
    </location>
</feature>
<feature type="domain" description="Guanylate cyclase" evidence="14">
    <location>
        <begin position="508"/>
        <end position="599"/>
    </location>
</feature>
<accession>A0AAD5XJM1</accession>
<feature type="compositionally biased region" description="Low complexity" evidence="12">
    <location>
        <begin position="56"/>
        <end position="66"/>
    </location>
</feature>
<feature type="transmembrane region" description="Helical" evidence="13">
    <location>
        <begin position="422"/>
        <end position="443"/>
    </location>
</feature>
<dbReference type="GO" id="GO:0009190">
    <property type="term" value="P:cyclic nucleotide biosynthetic process"/>
    <property type="evidence" value="ECO:0007669"/>
    <property type="project" value="InterPro"/>
</dbReference>
<evidence type="ECO:0000313" key="15">
    <source>
        <dbReference type="EMBL" id="KAJ3129359.1"/>
    </source>
</evidence>
<dbReference type="PANTHER" id="PTHR45627:SF12">
    <property type="entry name" value="ADENYLATE CYCLASE TYPE 2"/>
    <property type="match status" value="1"/>
</dbReference>
<dbReference type="EMBL" id="JADGJH010000426">
    <property type="protein sequence ID" value="KAJ3129359.1"/>
    <property type="molecule type" value="Genomic_DNA"/>
</dbReference>
<feature type="region of interest" description="Disordered" evidence="12">
    <location>
        <begin position="651"/>
        <end position="675"/>
    </location>
</feature>
<evidence type="ECO:0000256" key="2">
    <source>
        <dbReference type="ARBA" id="ARBA00004141"/>
    </source>
</evidence>
<keyword evidence="9 13" id="KW-1133">Transmembrane helix</keyword>
<feature type="transmembrane region" description="Helical" evidence="13">
    <location>
        <begin position="269"/>
        <end position="288"/>
    </location>
</feature>
<evidence type="ECO:0000256" key="7">
    <source>
        <dbReference type="ARBA" id="ARBA00022840"/>
    </source>
</evidence>
<evidence type="ECO:0000259" key="14">
    <source>
        <dbReference type="PROSITE" id="PS50125"/>
    </source>
</evidence>
<dbReference type="GO" id="GO:0005886">
    <property type="term" value="C:plasma membrane"/>
    <property type="evidence" value="ECO:0007669"/>
    <property type="project" value="TreeGrafter"/>
</dbReference>
<dbReference type="GO" id="GO:0035556">
    <property type="term" value="P:intracellular signal transduction"/>
    <property type="evidence" value="ECO:0007669"/>
    <property type="project" value="InterPro"/>
</dbReference>
<evidence type="ECO:0000256" key="13">
    <source>
        <dbReference type="SAM" id="Phobius"/>
    </source>
</evidence>
<comment type="caution">
    <text evidence="15">The sequence shown here is derived from an EMBL/GenBank/DDBJ whole genome shotgun (WGS) entry which is preliminary data.</text>
</comment>
<organism evidence="15 16">
    <name type="scientific">Physocladia obscura</name>
    <dbReference type="NCBI Taxonomy" id="109957"/>
    <lineage>
        <taxon>Eukaryota</taxon>
        <taxon>Fungi</taxon>
        <taxon>Fungi incertae sedis</taxon>
        <taxon>Chytridiomycota</taxon>
        <taxon>Chytridiomycota incertae sedis</taxon>
        <taxon>Chytridiomycetes</taxon>
        <taxon>Chytridiales</taxon>
        <taxon>Chytriomycetaceae</taxon>
        <taxon>Physocladia</taxon>
    </lineage>
</organism>
<dbReference type="PROSITE" id="PS50125">
    <property type="entry name" value="GUANYLATE_CYCLASE_2"/>
    <property type="match status" value="2"/>
</dbReference>
<keyword evidence="10 13" id="KW-0472">Membrane</keyword>
<feature type="domain" description="Guanylate cyclase" evidence="14">
    <location>
        <begin position="1333"/>
        <end position="1471"/>
    </location>
</feature>
<gene>
    <name evidence="15" type="ORF">HK100_008674</name>
</gene>
<keyword evidence="8" id="KW-0460">Magnesium</keyword>
<dbReference type="GO" id="GO:0046872">
    <property type="term" value="F:metal ion binding"/>
    <property type="evidence" value="ECO:0007669"/>
    <property type="project" value="UniProtKB-KW"/>
</dbReference>
<evidence type="ECO:0000313" key="16">
    <source>
        <dbReference type="Proteomes" id="UP001211907"/>
    </source>
</evidence>